<evidence type="ECO:0000313" key="1">
    <source>
        <dbReference type="EMBL" id="CAH1423724.1"/>
    </source>
</evidence>
<proteinExistence type="predicted"/>
<dbReference type="EMBL" id="CAKMRJ010001112">
    <property type="protein sequence ID" value="CAH1423724.1"/>
    <property type="molecule type" value="Genomic_DNA"/>
</dbReference>
<comment type="caution">
    <text evidence="1">The sequence shown here is derived from an EMBL/GenBank/DDBJ whole genome shotgun (WGS) entry which is preliminary data.</text>
</comment>
<keyword evidence="2" id="KW-1185">Reference proteome</keyword>
<evidence type="ECO:0000313" key="2">
    <source>
        <dbReference type="Proteomes" id="UP001157418"/>
    </source>
</evidence>
<sequence>MTEPIPPPSRSCYHLTGETEGIQASSTPIAIVAEEHMTPSRSNISCLVEVSDDDDDDDSDDIDDMSFCLFVPPKEPVNEAVITPAETETEINIFRQPNIPTPEQMDALFK</sequence>
<accession>A0AAU9MHV2</accession>
<organism evidence="1 2">
    <name type="scientific">Lactuca virosa</name>
    <dbReference type="NCBI Taxonomy" id="75947"/>
    <lineage>
        <taxon>Eukaryota</taxon>
        <taxon>Viridiplantae</taxon>
        <taxon>Streptophyta</taxon>
        <taxon>Embryophyta</taxon>
        <taxon>Tracheophyta</taxon>
        <taxon>Spermatophyta</taxon>
        <taxon>Magnoliopsida</taxon>
        <taxon>eudicotyledons</taxon>
        <taxon>Gunneridae</taxon>
        <taxon>Pentapetalae</taxon>
        <taxon>asterids</taxon>
        <taxon>campanulids</taxon>
        <taxon>Asterales</taxon>
        <taxon>Asteraceae</taxon>
        <taxon>Cichorioideae</taxon>
        <taxon>Cichorieae</taxon>
        <taxon>Lactucinae</taxon>
        <taxon>Lactuca</taxon>
    </lineage>
</organism>
<dbReference type="Proteomes" id="UP001157418">
    <property type="component" value="Unassembled WGS sequence"/>
</dbReference>
<reference evidence="1 2" key="1">
    <citation type="submission" date="2022-01" db="EMBL/GenBank/DDBJ databases">
        <authorList>
            <person name="Xiong W."/>
            <person name="Schranz E."/>
        </authorList>
    </citation>
    <scope>NUCLEOTIDE SEQUENCE [LARGE SCALE GENOMIC DNA]</scope>
</reference>
<name>A0AAU9MHV2_9ASTR</name>
<dbReference type="AlphaFoldDB" id="A0AAU9MHV2"/>
<gene>
    <name evidence="1" type="ORF">LVIROSA_LOCUS10991</name>
</gene>
<protein>
    <submittedName>
        <fullName evidence="1">Uncharacterized protein</fullName>
    </submittedName>
</protein>